<name>A0A6S6QSQ2_9HYPH</name>
<dbReference type="InterPro" id="IPR050312">
    <property type="entry name" value="IolE/XylAMocC-like"/>
</dbReference>
<dbReference type="RefSeq" id="WP_222876619.1">
    <property type="nucleotide sequence ID" value="NZ_AP023361.1"/>
</dbReference>
<dbReference type="AlphaFoldDB" id="A0A6S6QSQ2"/>
<keyword evidence="3" id="KW-1185">Reference proteome</keyword>
<organism evidence="2 3">
    <name type="scientific">Terrihabitans soli</name>
    <dbReference type="NCBI Taxonomy" id="708113"/>
    <lineage>
        <taxon>Bacteria</taxon>
        <taxon>Pseudomonadati</taxon>
        <taxon>Pseudomonadota</taxon>
        <taxon>Alphaproteobacteria</taxon>
        <taxon>Hyphomicrobiales</taxon>
        <taxon>Terrihabitans</taxon>
    </lineage>
</organism>
<dbReference type="EMBL" id="AP023361">
    <property type="protein sequence ID" value="BCJ89950.1"/>
    <property type="molecule type" value="Genomic_DNA"/>
</dbReference>
<feature type="domain" description="Xylose isomerase-like TIM barrel" evidence="1">
    <location>
        <begin position="24"/>
        <end position="254"/>
    </location>
</feature>
<dbReference type="Proteomes" id="UP000515317">
    <property type="component" value="Chromosome"/>
</dbReference>
<sequence length="287" mass="31338">MKPPFAGIALHTWSIDTTPIAEALRAAREGGCQAVELRRIDFVRSYERGLTNDQVLQIVRDSGMHVCTLGVEYGWLFATGEDSKRLYNVFRESCKNAVAIGCKQLMSAPGPFVGTIKDAIPHLKNAAEIAGEHGLTLAIEFNSQHDVLNKVDVLSELIYGADAPNAGMLLDAYHLHRSGSPGRGFESVAPEKLFAFQYSDCSATPVTGVKRPMDRLSPGLGTVQWEPLLQLLAEKNFKGYLSYEAPNPVYWEHDPIATVRTAVEATHDILSRVFGKNAKASHKSSGA</sequence>
<gene>
    <name evidence="2" type="ORF">IZ6_06850</name>
</gene>
<accession>A0A6S6QSQ2</accession>
<reference evidence="2 3" key="1">
    <citation type="submission" date="2020-08" db="EMBL/GenBank/DDBJ databases">
        <title>Genome sequence of Rhizobiales bacterium strain IZ6.</title>
        <authorList>
            <person name="Nakai R."/>
            <person name="Naganuma T."/>
        </authorList>
    </citation>
    <scope>NUCLEOTIDE SEQUENCE [LARGE SCALE GENOMIC DNA]</scope>
    <source>
        <strain evidence="2 3">IZ6</strain>
    </source>
</reference>
<dbReference type="KEGG" id="tso:IZ6_06850"/>
<proteinExistence type="predicted"/>
<dbReference type="PANTHER" id="PTHR12110:SF48">
    <property type="entry name" value="BLL3656 PROTEIN"/>
    <property type="match status" value="1"/>
</dbReference>
<dbReference type="PANTHER" id="PTHR12110">
    <property type="entry name" value="HYDROXYPYRUVATE ISOMERASE"/>
    <property type="match status" value="1"/>
</dbReference>
<evidence type="ECO:0000313" key="2">
    <source>
        <dbReference type="EMBL" id="BCJ89950.1"/>
    </source>
</evidence>
<dbReference type="Pfam" id="PF01261">
    <property type="entry name" value="AP_endonuc_2"/>
    <property type="match status" value="1"/>
</dbReference>
<dbReference type="InterPro" id="IPR036237">
    <property type="entry name" value="Xyl_isomerase-like_sf"/>
</dbReference>
<protein>
    <recommendedName>
        <fullName evidence="1">Xylose isomerase-like TIM barrel domain-containing protein</fullName>
    </recommendedName>
</protein>
<dbReference type="InterPro" id="IPR013022">
    <property type="entry name" value="Xyl_isomerase-like_TIM-brl"/>
</dbReference>
<evidence type="ECO:0000313" key="3">
    <source>
        <dbReference type="Proteomes" id="UP000515317"/>
    </source>
</evidence>
<dbReference type="Gene3D" id="3.20.20.150">
    <property type="entry name" value="Divalent-metal-dependent TIM barrel enzymes"/>
    <property type="match status" value="1"/>
</dbReference>
<dbReference type="SUPFAM" id="SSF51658">
    <property type="entry name" value="Xylose isomerase-like"/>
    <property type="match status" value="1"/>
</dbReference>
<evidence type="ECO:0000259" key="1">
    <source>
        <dbReference type="Pfam" id="PF01261"/>
    </source>
</evidence>